<reference evidence="3" key="2">
    <citation type="journal article" date="2008" name="Nucleic Acids Res.">
        <title>The rice annotation project database (RAP-DB): 2008 update.</title>
        <authorList>
            <consortium name="The rice annotation project (RAP)"/>
        </authorList>
    </citation>
    <scope>GENOME REANNOTATION</scope>
    <source>
        <strain evidence="3">cv. Nipponbare</strain>
    </source>
</reference>
<dbReference type="AlphaFoldDB" id="Q6Z0W8"/>
<feature type="region of interest" description="Disordered" evidence="1">
    <location>
        <begin position="26"/>
        <end position="55"/>
    </location>
</feature>
<reference evidence="3" key="1">
    <citation type="journal article" date="2005" name="Nature">
        <title>The map-based sequence of the rice genome.</title>
        <authorList>
            <consortium name="International rice genome sequencing project (IRGSP)"/>
            <person name="Matsumoto T."/>
            <person name="Wu J."/>
            <person name="Kanamori H."/>
            <person name="Katayose Y."/>
            <person name="Fujisawa M."/>
            <person name="Namiki N."/>
            <person name="Mizuno H."/>
            <person name="Yamamoto K."/>
            <person name="Antonio B.A."/>
            <person name="Baba T."/>
            <person name="Sakata K."/>
            <person name="Nagamura Y."/>
            <person name="Aoki H."/>
            <person name="Arikawa K."/>
            <person name="Arita K."/>
            <person name="Bito T."/>
            <person name="Chiden Y."/>
            <person name="Fujitsuka N."/>
            <person name="Fukunaka R."/>
            <person name="Hamada M."/>
            <person name="Harada C."/>
            <person name="Hayashi A."/>
            <person name="Hijishita S."/>
            <person name="Honda M."/>
            <person name="Hosokawa S."/>
            <person name="Ichikawa Y."/>
            <person name="Idonuma A."/>
            <person name="Iijima M."/>
            <person name="Ikeda M."/>
            <person name="Ikeno M."/>
            <person name="Ito K."/>
            <person name="Ito S."/>
            <person name="Ito T."/>
            <person name="Ito Y."/>
            <person name="Ito Y."/>
            <person name="Iwabuchi A."/>
            <person name="Kamiya K."/>
            <person name="Karasawa W."/>
            <person name="Kurita K."/>
            <person name="Katagiri S."/>
            <person name="Kikuta A."/>
            <person name="Kobayashi H."/>
            <person name="Kobayashi N."/>
            <person name="Machita K."/>
            <person name="Maehara T."/>
            <person name="Masukawa M."/>
            <person name="Mizubayashi T."/>
            <person name="Mukai Y."/>
            <person name="Nagasaki H."/>
            <person name="Nagata Y."/>
            <person name="Naito S."/>
            <person name="Nakashima M."/>
            <person name="Nakama Y."/>
            <person name="Nakamichi Y."/>
            <person name="Nakamura M."/>
            <person name="Meguro A."/>
            <person name="Negishi M."/>
            <person name="Ohta I."/>
            <person name="Ohta T."/>
            <person name="Okamoto M."/>
            <person name="Ono N."/>
            <person name="Saji S."/>
            <person name="Sakaguchi M."/>
            <person name="Sakai K."/>
            <person name="Shibata M."/>
            <person name="Shimokawa T."/>
            <person name="Song J."/>
            <person name="Takazaki Y."/>
            <person name="Terasawa K."/>
            <person name="Tsugane M."/>
            <person name="Tsuji K."/>
            <person name="Ueda S."/>
            <person name="Waki K."/>
            <person name="Yamagata H."/>
            <person name="Yamamoto M."/>
            <person name="Yamamoto S."/>
            <person name="Yamane H."/>
            <person name="Yoshiki S."/>
            <person name="Yoshihara R."/>
            <person name="Yukawa K."/>
            <person name="Zhong H."/>
            <person name="Yano M."/>
            <person name="Yuan Q."/>
            <person name="Ouyang S."/>
            <person name="Liu J."/>
            <person name="Jones K.M."/>
            <person name="Gansberger K."/>
            <person name="Moffat K."/>
            <person name="Hill J."/>
            <person name="Bera J."/>
            <person name="Fadrosh D."/>
            <person name="Jin S."/>
            <person name="Johri S."/>
            <person name="Kim M."/>
            <person name="Overton L."/>
            <person name="Reardon M."/>
            <person name="Tsitrin T."/>
            <person name="Vuong H."/>
            <person name="Weaver B."/>
            <person name="Ciecko A."/>
            <person name="Tallon L."/>
            <person name="Jackson J."/>
            <person name="Pai G."/>
            <person name="Aken S.V."/>
            <person name="Utterback T."/>
            <person name="Reidmuller S."/>
            <person name="Feldblyum T."/>
            <person name="Hsiao J."/>
            <person name="Zismann V."/>
            <person name="Iobst S."/>
            <person name="de Vazeille A.R."/>
            <person name="Buell C.R."/>
            <person name="Ying K."/>
            <person name="Li Y."/>
            <person name="Lu T."/>
            <person name="Huang Y."/>
            <person name="Zhao Q."/>
            <person name="Feng Q."/>
            <person name="Zhang L."/>
            <person name="Zhu J."/>
            <person name="Weng Q."/>
            <person name="Mu J."/>
            <person name="Lu Y."/>
            <person name="Fan D."/>
            <person name="Liu Y."/>
            <person name="Guan J."/>
            <person name="Zhang Y."/>
            <person name="Yu S."/>
            <person name="Liu X."/>
            <person name="Zhang Y."/>
            <person name="Hong G."/>
            <person name="Han B."/>
            <person name="Choisne N."/>
            <person name="Demange N."/>
            <person name="Orjeda G."/>
            <person name="Samain S."/>
            <person name="Cattolico L."/>
            <person name="Pelletier E."/>
            <person name="Couloux A."/>
            <person name="Segurens B."/>
            <person name="Wincker P."/>
            <person name="D'Hont A."/>
            <person name="Scarpelli C."/>
            <person name="Weissenbach J."/>
            <person name="Salanoubat M."/>
            <person name="Quetier F."/>
            <person name="Yu Y."/>
            <person name="Kim H.R."/>
            <person name="Rambo T."/>
            <person name="Currie J."/>
            <person name="Collura K."/>
            <person name="Luo M."/>
            <person name="Yang T."/>
            <person name="Ammiraju J.S.S."/>
            <person name="Engler F."/>
            <person name="Soderlund C."/>
            <person name="Wing R.A."/>
            <person name="Palmer L.E."/>
            <person name="de la Bastide M."/>
            <person name="Spiegel L."/>
            <person name="Nascimento L."/>
            <person name="Zutavern T."/>
            <person name="O'Shaughnessy A."/>
            <person name="Dike S."/>
            <person name="Dedhia N."/>
            <person name="Preston R."/>
            <person name="Balija V."/>
            <person name="McCombie W.R."/>
            <person name="Chow T."/>
            <person name="Chen H."/>
            <person name="Chung M."/>
            <person name="Chen C."/>
            <person name="Shaw J."/>
            <person name="Wu H."/>
            <person name="Hsiao K."/>
            <person name="Chao Y."/>
            <person name="Chu M."/>
            <person name="Cheng C."/>
            <person name="Hour A."/>
            <person name="Lee P."/>
            <person name="Lin S."/>
            <person name="Lin Y."/>
            <person name="Liou J."/>
            <person name="Liu S."/>
            <person name="Hsing Y."/>
            <person name="Raghuvanshi S."/>
            <person name="Mohanty A."/>
            <person name="Bharti A.K."/>
            <person name="Gaur A."/>
            <person name="Gupta V."/>
            <person name="Kumar D."/>
            <person name="Ravi V."/>
            <person name="Vij S."/>
            <person name="Kapur A."/>
            <person name="Khurana P."/>
            <person name="Khurana P."/>
            <person name="Khurana J.P."/>
            <person name="Tyagi A.K."/>
            <person name="Gaikwad K."/>
            <person name="Singh A."/>
            <person name="Dalal V."/>
            <person name="Srivastava S."/>
            <person name="Dixit A."/>
            <person name="Pal A.K."/>
            <person name="Ghazi I.A."/>
            <person name="Yadav M."/>
            <person name="Pandit A."/>
            <person name="Bhargava A."/>
            <person name="Sureshbabu K."/>
            <person name="Batra K."/>
            <person name="Sharma T.R."/>
            <person name="Mohapatra T."/>
            <person name="Singh N.K."/>
            <person name="Messing J."/>
            <person name="Nelson A.B."/>
            <person name="Fuks G."/>
            <person name="Kavchok S."/>
            <person name="Keizer G."/>
            <person name="Linton E."/>
            <person name="Llaca V."/>
            <person name="Song R."/>
            <person name="Tanyolac B."/>
            <person name="Young S."/>
            <person name="Ho-Il K."/>
            <person name="Hahn J.H."/>
            <person name="Sangsakoo G."/>
            <person name="Vanavichit A."/>
            <person name="de Mattos Luiz.A.T."/>
            <person name="Zimmer P.D."/>
            <person name="Malone G."/>
            <person name="Dellagostin O."/>
            <person name="de Oliveira A.C."/>
            <person name="Bevan M."/>
            <person name="Bancroft I."/>
            <person name="Minx P."/>
            <person name="Cordum H."/>
            <person name="Wilson R."/>
            <person name="Cheng Z."/>
            <person name="Jin W."/>
            <person name="Jiang J."/>
            <person name="Leong S.A."/>
            <person name="Iwama H."/>
            <person name="Gojobori T."/>
            <person name="Itoh T."/>
            <person name="Niimura Y."/>
            <person name="Fujii Y."/>
            <person name="Habara T."/>
            <person name="Sakai H."/>
            <person name="Sato Y."/>
            <person name="Wilson G."/>
            <person name="Kumar K."/>
            <person name="McCouch S."/>
            <person name="Juretic N."/>
            <person name="Hoen D."/>
            <person name="Wright S."/>
            <person name="Bruskiewich R."/>
            <person name="Bureau T."/>
            <person name="Miyao A."/>
            <person name="Hirochika H."/>
            <person name="Nishikawa T."/>
            <person name="Kadowaki K."/>
            <person name="Sugiura M."/>
            <person name="Burr B."/>
            <person name="Sasaki T."/>
        </authorList>
    </citation>
    <scope>NUCLEOTIDE SEQUENCE [LARGE SCALE GENOMIC DNA]</scope>
    <source>
        <strain evidence="3">cv. Nipponbare</strain>
    </source>
</reference>
<proteinExistence type="predicted"/>
<evidence type="ECO:0000313" key="2">
    <source>
        <dbReference type="EMBL" id="BAD16207.1"/>
    </source>
</evidence>
<sequence length="55" mass="5781">MARFFRLRLSSPPSCSKAGAALHAIALGDEGSEDDGGSEDPKRRESSSVPSTSCR</sequence>
<evidence type="ECO:0000313" key="3">
    <source>
        <dbReference type="Proteomes" id="UP000000763"/>
    </source>
</evidence>
<dbReference type="EMBL" id="AP005476">
    <property type="protein sequence ID" value="BAD16207.1"/>
    <property type="molecule type" value="Genomic_DNA"/>
</dbReference>
<protein>
    <submittedName>
        <fullName evidence="2">Uncharacterized protein</fullName>
    </submittedName>
</protein>
<dbReference type="Proteomes" id="UP000000763">
    <property type="component" value="Chromosome 2"/>
</dbReference>
<accession>Q6Z0W8</accession>
<name>Q6Z0W8_ORYSJ</name>
<gene>
    <name evidence="2" type="primary">OSJNBb0026D20.7</name>
</gene>
<evidence type="ECO:0000256" key="1">
    <source>
        <dbReference type="SAM" id="MobiDB-lite"/>
    </source>
</evidence>
<organism evidence="2 3">
    <name type="scientific">Oryza sativa subsp. japonica</name>
    <name type="common">Rice</name>
    <dbReference type="NCBI Taxonomy" id="39947"/>
    <lineage>
        <taxon>Eukaryota</taxon>
        <taxon>Viridiplantae</taxon>
        <taxon>Streptophyta</taxon>
        <taxon>Embryophyta</taxon>
        <taxon>Tracheophyta</taxon>
        <taxon>Spermatophyta</taxon>
        <taxon>Magnoliopsida</taxon>
        <taxon>Liliopsida</taxon>
        <taxon>Poales</taxon>
        <taxon>Poaceae</taxon>
        <taxon>BOP clade</taxon>
        <taxon>Oryzoideae</taxon>
        <taxon>Oryzeae</taxon>
        <taxon>Oryzinae</taxon>
        <taxon>Oryza</taxon>
        <taxon>Oryza sativa</taxon>
    </lineage>
</organism>